<feature type="transmembrane region" description="Helical" evidence="1">
    <location>
        <begin position="314"/>
        <end position="336"/>
    </location>
</feature>
<keyword evidence="1" id="KW-0812">Transmembrane</keyword>
<keyword evidence="1" id="KW-1133">Transmembrane helix</keyword>
<comment type="caution">
    <text evidence="3">The sequence shown here is derived from an EMBL/GenBank/DDBJ whole genome shotgun (WGS) entry which is preliminary data.</text>
</comment>
<protein>
    <recommendedName>
        <fullName evidence="5">Fibronectin type-III domain-containing protein</fullName>
    </recommendedName>
</protein>
<feature type="chain" id="PRO_5043833535" description="Fibronectin type-III domain-containing protein" evidence="2">
    <location>
        <begin position="25"/>
        <end position="398"/>
    </location>
</feature>
<evidence type="ECO:0008006" key="5">
    <source>
        <dbReference type="Google" id="ProtNLM"/>
    </source>
</evidence>
<proteinExistence type="predicted"/>
<keyword evidence="1" id="KW-0472">Membrane</keyword>
<dbReference type="InterPro" id="IPR013783">
    <property type="entry name" value="Ig-like_fold"/>
</dbReference>
<dbReference type="AlphaFoldDB" id="A0AAW1EQM5"/>
<name>A0AAW1EQM5_ZOAVI</name>
<dbReference type="InterPro" id="IPR036116">
    <property type="entry name" value="FN3_sf"/>
</dbReference>
<keyword evidence="4" id="KW-1185">Reference proteome</keyword>
<organism evidence="3 4">
    <name type="scientific">Zoarces viviparus</name>
    <name type="common">Viviparous eelpout</name>
    <name type="synonym">Blennius viviparus</name>
    <dbReference type="NCBI Taxonomy" id="48416"/>
    <lineage>
        <taxon>Eukaryota</taxon>
        <taxon>Metazoa</taxon>
        <taxon>Chordata</taxon>
        <taxon>Craniata</taxon>
        <taxon>Vertebrata</taxon>
        <taxon>Euteleostomi</taxon>
        <taxon>Actinopterygii</taxon>
        <taxon>Neopterygii</taxon>
        <taxon>Teleostei</taxon>
        <taxon>Neoteleostei</taxon>
        <taxon>Acanthomorphata</taxon>
        <taxon>Eupercaria</taxon>
        <taxon>Perciformes</taxon>
        <taxon>Cottioidei</taxon>
        <taxon>Zoarcales</taxon>
        <taxon>Zoarcidae</taxon>
        <taxon>Zoarcinae</taxon>
        <taxon>Zoarces</taxon>
    </lineage>
</organism>
<dbReference type="EMBL" id="JBCEZU010000145">
    <property type="protein sequence ID" value="KAK9524512.1"/>
    <property type="molecule type" value="Genomic_DNA"/>
</dbReference>
<reference evidence="3 4" key="1">
    <citation type="journal article" date="2024" name="Genome Biol. Evol.">
        <title>Chromosome-level genome assembly of the viviparous eelpout Zoarces viviparus.</title>
        <authorList>
            <person name="Fuhrmann N."/>
            <person name="Brasseur M.V."/>
            <person name="Bakowski C.E."/>
            <person name="Podsiadlowski L."/>
            <person name="Prost S."/>
            <person name="Krehenwinkel H."/>
            <person name="Mayer C."/>
        </authorList>
    </citation>
    <scope>NUCLEOTIDE SEQUENCE [LARGE SCALE GENOMIC DNA]</scope>
    <source>
        <strain evidence="3">NO-MEL_2022_Ind0_liver</strain>
    </source>
</reference>
<dbReference type="Proteomes" id="UP001488805">
    <property type="component" value="Unassembled WGS sequence"/>
</dbReference>
<dbReference type="Gene3D" id="2.60.40.10">
    <property type="entry name" value="Immunoglobulins"/>
    <property type="match status" value="1"/>
</dbReference>
<sequence>MTFTAEFFTFLTFTAVIMVHHCKAAALPPPTELSYEWVDAFTVNVTWKKPSGLQHEKVWYKYCLALDLPQSCVCVNSRNFSATLLTQETGSGNWTYFVWTVEDCNSPNESTKVPKIIRTPKPRAEVKDIKCIITGTREMNCSWIPGNPANTPLKLSYRICGCTTELIKPLRECDPYVGAGRHWCYLTADGVKNDTCVSFETDTGMSTLQIAPMIDPPVFIIGEEEGDTLKLSWVHPKIGVNCIWIYTVCYKKCSHSEECHDYTTQGEPVFIPYDKSCRYEFSSSVKTDRYCKTVFSERGKVVSIGTNEPADETLTVISIVLPVILSVCIFLSCYCFRRHSAIICPVIPDPSAIFKEMMMNGNKELKTTVGSLYTPVPEPIESCKVDLVTDNLVVPLNS</sequence>
<evidence type="ECO:0000313" key="3">
    <source>
        <dbReference type="EMBL" id="KAK9524512.1"/>
    </source>
</evidence>
<keyword evidence="2" id="KW-0732">Signal</keyword>
<accession>A0AAW1EQM5</accession>
<feature type="signal peptide" evidence="2">
    <location>
        <begin position="1"/>
        <end position="24"/>
    </location>
</feature>
<evidence type="ECO:0000313" key="4">
    <source>
        <dbReference type="Proteomes" id="UP001488805"/>
    </source>
</evidence>
<evidence type="ECO:0000256" key="1">
    <source>
        <dbReference type="SAM" id="Phobius"/>
    </source>
</evidence>
<dbReference type="SUPFAM" id="SSF49265">
    <property type="entry name" value="Fibronectin type III"/>
    <property type="match status" value="2"/>
</dbReference>
<gene>
    <name evidence="3" type="ORF">VZT92_016901</name>
</gene>
<evidence type="ECO:0000256" key="2">
    <source>
        <dbReference type="SAM" id="SignalP"/>
    </source>
</evidence>